<dbReference type="EMBL" id="CP001560">
    <property type="protein sequence ID" value="AFJ48060.1"/>
    <property type="molecule type" value="Genomic_DNA"/>
</dbReference>
<keyword evidence="3" id="KW-1185">Reference proteome</keyword>
<proteinExistence type="predicted"/>
<dbReference type="STRING" id="630626.EBL_c29900"/>
<name>I2BC06_SHIBC</name>
<dbReference type="KEGG" id="ebt:EBL_c29900"/>
<accession>K6WJL7</accession>
<evidence type="ECO:0000256" key="1">
    <source>
        <dbReference type="SAM" id="MobiDB-lite"/>
    </source>
</evidence>
<dbReference type="OrthoDB" id="6631699at2"/>
<evidence type="ECO:0000313" key="3">
    <source>
        <dbReference type="Proteomes" id="UP000001955"/>
    </source>
</evidence>
<sequence length="148" mass="15508">MSGTKEKATGKQSAKDNAGAVSPQEVAQVNATDLPGAELPGSVPGNDAALDSSSAGVTTEHPLMPGTDDVEALEVRAVATQGFWRCGRWWPHEPVHVFASDDPDADNAANALEGDVVAECFISKSVAARLKSDPNLRVSVLQKDREAE</sequence>
<accession>I2BC06</accession>
<reference evidence="2 3" key="1">
    <citation type="journal article" date="2012" name="J. Bacteriol.">
        <title>Complete genome sequence of the B12-producing Shimwellia blattae strain DSM 4481, isolated from a cockroach.</title>
        <authorList>
            <person name="Brzuszkiewicz E."/>
            <person name="Waschkowitz T."/>
            <person name="Wiezer A."/>
            <person name="Daniel R."/>
        </authorList>
    </citation>
    <scope>NUCLEOTIDE SEQUENCE [LARGE SCALE GENOMIC DNA]</scope>
    <source>
        <strain evidence="3">ATCC 29907 / DSM 4481 / JCM 1650 / NBRC 105725 / CDC 9005-74</strain>
    </source>
</reference>
<dbReference type="PATRIC" id="fig|630626.3.peg.2912"/>
<dbReference type="RefSeq" id="WP_002442938.1">
    <property type="nucleotide sequence ID" value="NC_017910.1"/>
</dbReference>
<organism evidence="2 3">
    <name type="scientific">Shimwellia blattae (strain ATCC 29907 / DSM 4481 / JCM 1650 / NBRC 105725 / CDC 9005-74)</name>
    <name type="common">Escherichia blattae</name>
    <dbReference type="NCBI Taxonomy" id="630626"/>
    <lineage>
        <taxon>Bacteria</taxon>
        <taxon>Pseudomonadati</taxon>
        <taxon>Pseudomonadota</taxon>
        <taxon>Gammaproteobacteria</taxon>
        <taxon>Enterobacterales</taxon>
        <taxon>Enterobacteriaceae</taxon>
        <taxon>Shimwellia</taxon>
    </lineage>
</organism>
<gene>
    <name evidence="2" type="ordered locus">EBL_c29900</name>
</gene>
<protein>
    <submittedName>
        <fullName evidence="2">Uncharacterized protein</fullName>
    </submittedName>
</protein>
<evidence type="ECO:0000313" key="2">
    <source>
        <dbReference type="EMBL" id="AFJ48060.1"/>
    </source>
</evidence>
<dbReference type="AlphaFoldDB" id="I2BC06"/>
<dbReference type="HOGENOM" id="CLU_1584318_0_0_6"/>
<feature type="region of interest" description="Disordered" evidence="1">
    <location>
        <begin position="1"/>
        <end position="68"/>
    </location>
</feature>
<dbReference type="Proteomes" id="UP000001955">
    <property type="component" value="Chromosome"/>
</dbReference>